<dbReference type="RefSeq" id="WP_189538387.1">
    <property type="nucleotide sequence ID" value="NZ_BMZD01000001.1"/>
</dbReference>
<dbReference type="GO" id="GO:0046930">
    <property type="term" value="C:pore complex"/>
    <property type="evidence" value="ECO:0007669"/>
    <property type="project" value="UniProtKB-KW"/>
</dbReference>
<keyword evidence="5" id="KW-0762">Sugar transport</keyword>
<evidence type="ECO:0000313" key="19">
    <source>
        <dbReference type="Proteomes" id="UP000634139"/>
    </source>
</evidence>
<dbReference type="PANTHER" id="PTHR33619:SF3">
    <property type="entry name" value="POLYSACCHARIDE EXPORT PROTEIN GFCE-RELATED"/>
    <property type="match status" value="1"/>
</dbReference>
<keyword evidence="10" id="KW-0626">Porin</keyword>
<feature type="signal peptide" evidence="15">
    <location>
        <begin position="1"/>
        <end position="32"/>
    </location>
</feature>
<feature type="domain" description="SLBB" evidence="17">
    <location>
        <begin position="267"/>
        <end position="363"/>
    </location>
</feature>
<gene>
    <name evidence="18" type="ORF">GCM10011617_00010</name>
</gene>
<dbReference type="GO" id="GO:0009279">
    <property type="term" value="C:cell outer membrane"/>
    <property type="evidence" value="ECO:0007669"/>
    <property type="project" value="UniProtKB-SubCell"/>
</dbReference>
<evidence type="ECO:0000256" key="13">
    <source>
        <dbReference type="ARBA" id="ARBA00023237"/>
    </source>
</evidence>
<dbReference type="GO" id="GO:0006811">
    <property type="term" value="P:monoatomic ion transport"/>
    <property type="evidence" value="ECO:0007669"/>
    <property type="project" value="UniProtKB-KW"/>
</dbReference>
<feature type="domain" description="Polysaccharide export protein N-terminal" evidence="16">
    <location>
        <begin position="88"/>
        <end position="176"/>
    </location>
</feature>
<name>A0A918R4H7_9SPHN</name>
<dbReference type="Proteomes" id="UP000634139">
    <property type="component" value="Unassembled WGS sequence"/>
</dbReference>
<evidence type="ECO:0000256" key="7">
    <source>
        <dbReference type="ARBA" id="ARBA00022729"/>
    </source>
</evidence>
<evidence type="ECO:0000256" key="11">
    <source>
        <dbReference type="ARBA" id="ARBA00023136"/>
    </source>
</evidence>
<dbReference type="InterPro" id="IPR054765">
    <property type="entry name" value="SLBB_dom"/>
</dbReference>
<feature type="domain" description="SLBB" evidence="17">
    <location>
        <begin position="183"/>
        <end position="258"/>
    </location>
</feature>
<evidence type="ECO:0000256" key="10">
    <source>
        <dbReference type="ARBA" id="ARBA00023114"/>
    </source>
</evidence>
<dbReference type="Gene3D" id="3.30.1950.10">
    <property type="entry name" value="wza like domain"/>
    <property type="match status" value="1"/>
</dbReference>
<reference evidence="18" key="2">
    <citation type="submission" date="2020-09" db="EMBL/GenBank/DDBJ databases">
        <authorList>
            <person name="Sun Q."/>
            <person name="Kim S."/>
        </authorList>
    </citation>
    <scope>NUCLEOTIDE SEQUENCE</scope>
    <source>
        <strain evidence="18">KCTC 32422</strain>
    </source>
</reference>
<comment type="subcellular location">
    <subcellularLocation>
        <location evidence="1">Cell outer membrane</location>
        <topology evidence="1">Multi-pass membrane protein</topology>
    </subcellularLocation>
</comment>
<evidence type="ECO:0000256" key="4">
    <source>
        <dbReference type="ARBA" id="ARBA00022452"/>
    </source>
</evidence>
<evidence type="ECO:0000256" key="2">
    <source>
        <dbReference type="ARBA" id="ARBA00009450"/>
    </source>
</evidence>
<evidence type="ECO:0000256" key="12">
    <source>
        <dbReference type="ARBA" id="ARBA00023139"/>
    </source>
</evidence>
<keyword evidence="9" id="KW-0406">Ion transport</keyword>
<organism evidence="18 19">
    <name type="scientific">Novosphingobium arvoryzae</name>
    <dbReference type="NCBI Taxonomy" id="1256514"/>
    <lineage>
        <taxon>Bacteria</taxon>
        <taxon>Pseudomonadati</taxon>
        <taxon>Pseudomonadota</taxon>
        <taxon>Alphaproteobacteria</taxon>
        <taxon>Sphingomonadales</taxon>
        <taxon>Sphingomonadaceae</taxon>
        <taxon>Novosphingobium</taxon>
    </lineage>
</organism>
<dbReference type="PANTHER" id="PTHR33619">
    <property type="entry name" value="POLYSACCHARIDE EXPORT PROTEIN GFCE-RELATED"/>
    <property type="match status" value="1"/>
</dbReference>
<dbReference type="Gene3D" id="3.10.560.10">
    <property type="entry name" value="Outer membrane lipoprotein wza domain like"/>
    <property type="match status" value="2"/>
</dbReference>
<comment type="similarity">
    <text evidence="2">Belongs to the BexD/CtrA/VexA family.</text>
</comment>
<reference evidence="18" key="1">
    <citation type="journal article" date="2014" name="Int. J. Syst. Evol. Microbiol.">
        <title>Complete genome sequence of Corynebacterium casei LMG S-19264T (=DSM 44701T), isolated from a smear-ripened cheese.</title>
        <authorList>
            <consortium name="US DOE Joint Genome Institute (JGI-PGF)"/>
            <person name="Walter F."/>
            <person name="Albersmeier A."/>
            <person name="Kalinowski J."/>
            <person name="Ruckert C."/>
        </authorList>
    </citation>
    <scope>NUCLEOTIDE SEQUENCE</scope>
    <source>
        <strain evidence="18">KCTC 32422</strain>
    </source>
</reference>
<evidence type="ECO:0000259" key="16">
    <source>
        <dbReference type="Pfam" id="PF02563"/>
    </source>
</evidence>
<evidence type="ECO:0000256" key="3">
    <source>
        <dbReference type="ARBA" id="ARBA00022448"/>
    </source>
</evidence>
<dbReference type="PROSITE" id="PS51257">
    <property type="entry name" value="PROKAR_LIPOPROTEIN"/>
    <property type="match status" value="1"/>
</dbReference>
<keyword evidence="19" id="KW-1185">Reference proteome</keyword>
<evidence type="ECO:0000256" key="5">
    <source>
        <dbReference type="ARBA" id="ARBA00022597"/>
    </source>
</evidence>
<evidence type="ECO:0000256" key="6">
    <source>
        <dbReference type="ARBA" id="ARBA00022692"/>
    </source>
</evidence>
<keyword evidence="12" id="KW-0564">Palmitate</keyword>
<dbReference type="EMBL" id="BMZD01000001">
    <property type="protein sequence ID" value="GGZ85614.1"/>
    <property type="molecule type" value="Genomic_DNA"/>
</dbReference>
<keyword evidence="6" id="KW-0812">Transmembrane</keyword>
<dbReference type="Pfam" id="PF22461">
    <property type="entry name" value="SLBB_2"/>
    <property type="match status" value="2"/>
</dbReference>
<keyword evidence="11" id="KW-0472">Membrane</keyword>
<dbReference type="GO" id="GO:0015159">
    <property type="term" value="F:polysaccharide transmembrane transporter activity"/>
    <property type="evidence" value="ECO:0007669"/>
    <property type="project" value="InterPro"/>
</dbReference>
<evidence type="ECO:0000256" key="9">
    <source>
        <dbReference type="ARBA" id="ARBA00023065"/>
    </source>
</evidence>
<accession>A0A918R4H7</accession>
<dbReference type="InterPro" id="IPR003715">
    <property type="entry name" value="Poly_export_N"/>
</dbReference>
<sequence length="406" mass="42092">MTRPPSPFGPAPLIVVAAALAALLAGCTSLGAAGPSAGQVKRIEGQDYAGKKIALIDLDPQTRQRVGAFEQSRSLAERLGEGDVGPWLIGPGDTLDISLWEAPPAVLFGGGGVVPGLDAGAQNRAVVQQMVDAAGTITVPFAGSIVVGGLTPAEVERVIVARLEGRANDPQASVRLAFNDSRNVTVLGEVTASRRVPLGPRGERLLDIIASAGGTRAPVHQATVQVSRSGSSATMPLEAIIADPAQNIRMRPGDVVAVLHQPFSFIALGAVARSADIPFEGRGISLAQALARVGGLRDNQASIRGVFIFRLEDPAALLPEMRGDAPATENGRVPVVYRLDLSDARGFFVAQDFRIRDQDVIYVATAPGAELREFLATVTSLAFSAITIGNAVGSNPNGNTSGSNPK</sequence>
<proteinExistence type="inferred from homology"/>
<dbReference type="Pfam" id="PF02563">
    <property type="entry name" value="Poly_export"/>
    <property type="match status" value="1"/>
</dbReference>
<dbReference type="InterPro" id="IPR049712">
    <property type="entry name" value="Poly_export"/>
</dbReference>
<keyword evidence="7 15" id="KW-0732">Signal</keyword>
<keyword evidence="4" id="KW-1134">Transmembrane beta strand</keyword>
<evidence type="ECO:0000256" key="15">
    <source>
        <dbReference type="SAM" id="SignalP"/>
    </source>
</evidence>
<evidence type="ECO:0000313" key="18">
    <source>
        <dbReference type="EMBL" id="GGZ85614.1"/>
    </source>
</evidence>
<keyword evidence="3" id="KW-0813">Transport</keyword>
<evidence type="ECO:0000256" key="8">
    <source>
        <dbReference type="ARBA" id="ARBA00023047"/>
    </source>
</evidence>
<feature type="chain" id="PRO_5037869989" evidence="15">
    <location>
        <begin position="33"/>
        <end position="406"/>
    </location>
</feature>
<evidence type="ECO:0000256" key="14">
    <source>
        <dbReference type="ARBA" id="ARBA00023288"/>
    </source>
</evidence>
<keyword evidence="13" id="KW-0998">Cell outer membrane</keyword>
<evidence type="ECO:0000259" key="17">
    <source>
        <dbReference type="Pfam" id="PF22461"/>
    </source>
</evidence>
<dbReference type="GO" id="GO:0015288">
    <property type="term" value="F:porin activity"/>
    <property type="evidence" value="ECO:0007669"/>
    <property type="project" value="UniProtKB-KW"/>
</dbReference>
<dbReference type="AlphaFoldDB" id="A0A918R4H7"/>
<protein>
    <submittedName>
        <fullName evidence="18">Capsular polysaccharide biosynthesis protein</fullName>
    </submittedName>
</protein>
<comment type="caution">
    <text evidence="18">The sequence shown here is derived from an EMBL/GenBank/DDBJ whole genome shotgun (WGS) entry which is preliminary data.</text>
</comment>
<evidence type="ECO:0000256" key="1">
    <source>
        <dbReference type="ARBA" id="ARBA00004571"/>
    </source>
</evidence>
<keyword evidence="14" id="KW-0449">Lipoprotein</keyword>
<keyword evidence="8" id="KW-0625">Polysaccharide transport</keyword>